<name>A0A7R9H9K7_TIMCR</name>
<dbReference type="EMBL" id="OC323215">
    <property type="protein sequence ID" value="CAD7412849.1"/>
    <property type="molecule type" value="Genomic_DNA"/>
</dbReference>
<protein>
    <recommendedName>
        <fullName evidence="1">MAM domain-containing protein</fullName>
    </recommendedName>
</protein>
<proteinExistence type="predicted"/>
<evidence type="ECO:0000259" key="1">
    <source>
        <dbReference type="PROSITE" id="PS50060"/>
    </source>
</evidence>
<dbReference type="InterPro" id="IPR000998">
    <property type="entry name" value="MAM_dom"/>
</dbReference>
<dbReference type="AlphaFoldDB" id="A0A7R9H9K7"/>
<dbReference type="PROSITE" id="PS50060">
    <property type="entry name" value="MAM_2"/>
    <property type="match status" value="1"/>
</dbReference>
<dbReference type="GO" id="GO:0016020">
    <property type="term" value="C:membrane"/>
    <property type="evidence" value="ECO:0007669"/>
    <property type="project" value="InterPro"/>
</dbReference>
<sequence length="132" mass="14793">MTPKRMKQRGIKQGDKWPAKEVGTVCALGSQHTLLTTLSTIVMLGQVGKNNLGDIALDDISLTFGSCPKGDNNQIQSWSLQRRVIKTFPLKMTMAAVASLVLFTTYRCQIIYRQYKQLQDTTKCFSGVYTQK</sequence>
<evidence type="ECO:0000313" key="2">
    <source>
        <dbReference type="EMBL" id="CAD7412849.1"/>
    </source>
</evidence>
<gene>
    <name evidence="2" type="ORF">TCEB3V08_LOCUS11537</name>
</gene>
<organism evidence="2">
    <name type="scientific">Timema cristinae</name>
    <name type="common">Walking stick</name>
    <dbReference type="NCBI Taxonomy" id="61476"/>
    <lineage>
        <taxon>Eukaryota</taxon>
        <taxon>Metazoa</taxon>
        <taxon>Ecdysozoa</taxon>
        <taxon>Arthropoda</taxon>
        <taxon>Hexapoda</taxon>
        <taxon>Insecta</taxon>
        <taxon>Pterygota</taxon>
        <taxon>Neoptera</taxon>
        <taxon>Polyneoptera</taxon>
        <taxon>Phasmatodea</taxon>
        <taxon>Timematodea</taxon>
        <taxon>Timematoidea</taxon>
        <taxon>Timematidae</taxon>
        <taxon>Timema</taxon>
    </lineage>
</organism>
<reference evidence="2" key="1">
    <citation type="submission" date="2020-11" db="EMBL/GenBank/DDBJ databases">
        <authorList>
            <person name="Tran Van P."/>
        </authorList>
    </citation>
    <scope>NUCLEOTIDE SEQUENCE</scope>
</reference>
<feature type="domain" description="MAM" evidence="1">
    <location>
        <begin position="1"/>
        <end position="69"/>
    </location>
</feature>
<accession>A0A7R9H9K7</accession>